<keyword evidence="2" id="KW-0732">Signal</keyword>
<sequence length="80" mass="8513">MKVLINSLAALCAFSASWFWYKSASAFVPDPPAGAFAEQVMPALADYREAVRHAARANRWAALLSGASAIFAGIGLVWPS</sequence>
<evidence type="ECO:0000313" key="3">
    <source>
        <dbReference type="EMBL" id="SCB53095.1"/>
    </source>
</evidence>
<evidence type="ECO:0000313" key="4">
    <source>
        <dbReference type="Proteomes" id="UP000199205"/>
    </source>
</evidence>
<evidence type="ECO:0000256" key="2">
    <source>
        <dbReference type="SAM" id="SignalP"/>
    </source>
</evidence>
<gene>
    <name evidence="3" type="ORF">GA0061101_1627</name>
</gene>
<dbReference type="EMBL" id="FMAF01000062">
    <property type="protein sequence ID" value="SCB53095.1"/>
    <property type="molecule type" value="Genomic_DNA"/>
</dbReference>
<evidence type="ECO:0008006" key="5">
    <source>
        <dbReference type="Google" id="ProtNLM"/>
    </source>
</evidence>
<keyword evidence="1" id="KW-0812">Transmembrane</keyword>
<feature type="transmembrane region" description="Helical" evidence="1">
    <location>
        <begin position="61"/>
        <end position="78"/>
    </location>
</feature>
<dbReference type="AlphaFoldDB" id="A0A1C3XLS7"/>
<proteinExistence type="predicted"/>
<protein>
    <recommendedName>
        <fullName evidence="5">DUF1772 domain-containing protein</fullName>
    </recommendedName>
</protein>
<accession>A0A1C3XLS7</accession>
<feature type="signal peptide" evidence="2">
    <location>
        <begin position="1"/>
        <end position="26"/>
    </location>
</feature>
<evidence type="ECO:0000256" key="1">
    <source>
        <dbReference type="SAM" id="Phobius"/>
    </source>
</evidence>
<keyword evidence="1" id="KW-0472">Membrane</keyword>
<feature type="chain" id="PRO_5008686674" description="DUF1772 domain-containing protein" evidence="2">
    <location>
        <begin position="27"/>
        <end position="80"/>
    </location>
</feature>
<dbReference type="Proteomes" id="UP000199205">
    <property type="component" value="Unassembled WGS sequence"/>
</dbReference>
<keyword evidence="1" id="KW-1133">Transmembrane helix</keyword>
<name>A0A1C3XLS7_9HYPH</name>
<reference evidence="3 4" key="1">
    <citation type="submission" date="2016-08" db="EMBL/GenBank/DDBJ databases">
        <authorList>
            <person name="Seilhamer J.J."/>
        </authorList>
    </citation>
    <scope>NUCLEOTIDE SEQUENCE [LARGE SCALE GENOMIC DNA]</scope>
    <source>
        <strain evidence="3 4">P1-7</strain>
    </source>
</reference>
<organism evidence="3 4">
    <name type="scientific">Rhizobium lusitanum</name>
    <dbReference type="NCBI Taxonomy" id="293958"/>
    <lineage>
        <taxon>Bacteria</taxon>
        <taxon>Pseudomonadati</taxon>
        <taxon>Pseudomonadota</taxon>
        <taxon>Alphaproteobacteria</taxon>
        <taxon>Hyphomicrobiales</taxon>
        <taxon>Rhizobiaceae</taxon>
        <taxon>Rhizobium/Agrobacterium group</taxon>
        <taxon>Rhizobium</taxon>
    </lineage>
</organism>